<dbReference type="Gene3D" id="1.10.357.10">
    <property type="entry name" value="Tetracycline Repressor, domain 2"/>
    <property type="match status" value="1"/>
</dbReference>
<feature type="DNA-binding region" description="H-T-H motif" evidence="4">
    <location>
        <begin position="33"/>
        <end position="52"/>
    </location>
</feature>
<evidence type="ECO:0000256" key="2">
    <source>
        <dbReference type="ARBA" id="ARBA00023125"/>
    </source>
</evidence>
<evidence type="ECO:0000313" key="6">
    <source>
        <dbReference type="EMBL" id="MDR7087959.1"/>
    </source>
</evidence>
<keyword evidence="1" id="KW-0805">Transcription regulation</keyword>
<protein>
    <submittedName>
        <fullName evidence="6">AcrR family transcriptional regulator</fullName>
    </submittedName>
</protein>
<dbReference type="Proteomes" id="UP001257739">
    <property type="component" value="Unassembled WGS sequence"/>
</dbReference>
<dbReference type="Pfam" id="PF00440">
    <property type="entry name" value="TetR_N"/>
    <property type="match status" value="1"/>
</dbReference>
<dbReference type="RefSeq" id="WP_309972183.1">
    <property type="nucleotide sequence ID" value="NZ_JAVDWH010000001.1"/>
</dbReference>
<evidence type="ECO:0000256" key="3">
    <source>
        <dbReference type="ARBA" id="ARBA00023163"/>
    </source>
</evidence>
<dbReference type="PRINTS" id="PR00455">
    <property type="entry name" value="HTHTETR"/>
</dbReference>
<dbReference type="InterPro" id="IPR050109">
    <property type="entry name" value="HTH-type_TetR-like_transc_reg"/>
</dbReference>
<sequence length="195" mass="20799">MAPSQEDRRLATQTALLEAARPLFAERGFAAVSADEIVRAAGVTRGALHHHYGDKRGLFRAVFEQVELGLTQELADLVADGGDDDLLPRALSAFLDICERDEVRRIALTDAPAVLGWQTWRELEAQYGLGLLIALLSASPAVDDSRPAPLLAQLVLSAVVEGALLIAHSDDPIATRAQVESSLTALFGDLIPPSG</sequence>
<comment type="caution">
    <text evidence="6">The sequence shown here is derived from an EMBL/GenBank/DDBJ whole genome shotgun (WGS) entry which is preliminary data.</text>
</comment>
<keyword evidence="2 4" id="KW-0238">DNA-binding</keyword>
<reference evidence="6 7" key="1">
    <citation type="submission" date="2023-07" db="EMBL/GenBank/DDBJ databases">
        <title>Sorghum-associated microbial communities from plants grown in Nebraska, USA.</title>
        <authorList>
            <person name="Schachtman D."/>
        </authorList>
    </citation>
    <scope>NUCLEOTIDE SEQUENCE [LARGE SCALE GENOMIC DNA]</scope>
    <source>
        <strain evidence="6 7">BE248</strain>
    </source>
</reference>
<dbReference type="PANTHER" id="PTHR30055">
    <property type="entry name" value="HTH-TYPE TRANSCRIPTIONAL REGULATOR RUTR"/>
    <property type="match status" value="1"/>
</dbReference>
<dbReference type="InterPro" id="IPR049484">
    <property type="entry name" value="Rv0078-like_C"/>
</dbReference>
<organism evidence="6 7">
    <name type="scientific">Aeromicrobium panaciterrae</name>
    <dbReference type="NCBI Taxonomy" id="363861"/>
    <lineage>
        <taxon>Bacteria</taxon>
        <taxon>Bacillati</taxon>
        <taxon>Actinomycetota</taxon>
        <taxon>Actinomycetes</taxon>
        <taxon>Propionibacteriales</taxon>
        <taxon>Nocardioidaceae</taxon>
        <taxon>Aeromicrobium</taxon>
    </lineage>
</organism>
<dbReference type="EMBL" id="JAVDWH010000001">
    <property type="protein sequence ID" value="MDR7087959.1"/>
    <property type="molecule type" value="Genomic_DNA"/>
</dbReference>
<evidence type="ECO:0000256" key="1">
    <source>
        <dbReference type="ARBA" id="ARBA00023015"/>
    </source>
</evidence>
<gene>
    <name evidence="6" type="ORF">J2X11_002798</name>
</gene>
<dbReference type="PROSITE" id="PS50977">
    <property type="entry name" value="HTH_TETR_2"/>
    <property type="match status" value="1"/>
</dbReference>
<dbReference type="InterPro" id="IPR009057">
    <property type="entry name" value="Homeodomain-like_sf"/>
</dbReference>
<keyword evidence="3" id="KW-0804">Transcription</keyword>
<dbReference type="SUPFAM" id="SSF46689">
    <property type="entry name" value="Homeodomain-like"/>
    <property type="match status" value="1"/>
</dbReference>
<accession>A0ABU1URZ0</accession>
<dbReference type="Pfam" id="PF21351">
    <property type="entry name" value="TetR_C_41"/>
    <property type="match status" value="1"/>
</dbReference>
<evidence type="ECO:0000313" key="7">
    <source>
        <dbReference type="Proteomes" id="UP001257739"/>
    </source>
</evidence>
<name>A0ABU1URZ0_9ACTN</name>
<feature type="domain" description="HTH tetR-type" evidence="5">
    <location>
        <begin position="10"/>
        <end position="70"/>
    </location>
</feature>
<dbReference type="InterPro" id="IPR001647">
    <property type="entry name" value="HTH_TetR"/>
</dbReference>
<evidence type="ECO:0000256" key="4">
    <source>
        <dbReference type="PROSITE-ProRule" id="PRU00335"/>
    </source>
</evidence>
<proteinExistence type="predicted"/>
<evidence type="ECO:0000259" key="5">
    <source>
        <dbReference type="PROSITE" id="PS50977"/>
    </source>
</evidence>
<keyword evidence="7" id="KW-1185">Reference proteome</keyword>
<dbReference type="PANTHER" id="PTHR30055:SF234">
    <property type="entry name" value="HTH-TYPE TRANSCRIPTIONAL REGULATOR BETI"/>
    <property type="match status" value="1"/>
</dbReference>